<gene>
    <name evidence="1" type="ORF">K443DRAFT_678744</name>
</gene>
<reference evidence="1 2" key="1">
    <citation type="submission" date="2014-04" db="EMBL/GenBank/DDBJ databases">
        <authorList>
            <consortium name="DOE Joint Genome Institute"/>
            <person name="Kuo A."/>
            <person name="Kohler A."/>
            <person name="Nagy L.G."/>
            <person name="Floudas D."/>
            <person name="Copeland A."/>
            <person name="Barry K.W."/>
            <person name="Cichocki N."/>
            <person name="Veneault-Fourrey C."/>
            <person name="LaButti K."/>
            <person name="Lindquist E.A."/>
            <person name="Lipzen A."/>
            <person name="Lundell T."/>
            <person name="Morin E."/>
            <person name="Murat C."/>
            <person name="Sun H."/>
            <person name="Tunlid A."/>
            <person name="Henrissat B."/>
            <person name="Grigoriev I.V."/>
            <person name="Hibbett D.S."/>
            <person name="Martin F."/>
            <person name="Nordberg H.P."/>
            <person name="Cantor M.N."/>
            <person name="Hua S.X."/>
        </authorList>
    </citation>
    <scope>NUCLEOTIDE SEQUENCE [LARGE SCALE GENOMIC DNA]</scope>
    <source>
        <strain evidence="1 2">LaAM-08-1</strain>
    </source>
</reference>
<dbReference type="EMBL" id="KN838613">
    <property type="protein sequence ID" value="KIK01055.1"/>
    <property type="molecule type" value="Genomic_DNA"/>
</dbReference>
<sequence>MPITKSDEEGKEGWMDVRNICRGPVVDGVRSTELNPQLDLHCERSVQHGKTMNSGTDRSQRN</sequence>
<accession>A0A0C9WRB9</accession>
<protein>
    <submittedName>
        <fullName evidence="1">Uncharacterized protein</fullName>
    </submittedName>
</protein>
<name>A0A0C9WRB9_9AGAR</name>
<organism evidence="1 2">
    <name type="scientific">Laccaria amethystina LaAM-08-1</name>
    <dbReference type="NCBI Taxonomy" id="1095629"/>
    <lineage>
        <taxon>Eukaryota</taxon>
        <taxon>Fungi</taxon>
        <taxon>Dikarya</taxon>
        <taxon>Basidiomycota</taxon>
        <taxon>Agaricomycotina</taxon>
        <taxon>Agaricomycetes</taxon>
        <taxon>Agaricomycetidae</taxon>
        <taxon>Agaricales</taxon>
        <taxon>Agaricineae</taxon>
        <taxon>Hydnangiaceae</taxon>
        <taxon>Laccaria</taxon>
    </lineage>
</organism>
<reference evidence="2" key="2">
    <citation type="submission" date="2015-01" db="EMBL/GenBank/DDBJ databases">
        <title>Evolutionary Origins and Diversification of the Mycorrhizal Mutualists.</title>
        <authorList>
            <consortium name="DOE Joint Genome Institute"/>
            <consortium name="Mycorrhizal Genomics Consortium"/>
            <person name="Kohler A."/>
            <person name="Kuo A."/>
            <person name="Nagy L.G."/>
            <person name="Floudas D."/>
            <person name="Copeland A."/>
            <person name="Barry K.W."/>
            <person name="Cichocki N."/>
            <person name="Veneault-Fourrey C."/>
            <person name="LaButti K."/>
            <person name="Lindquist E.A."/>
            <person name="Lipzen A."/>
            <person name="Lundell T."/>
            <person name="Morin E."/>
            <person name="Murat C."/>
            <person name="Riley R."/>
            <person name="Ohm R."/>
            <person name="Sun H."/>
            <person name="Tunlid A."/>
            <person name="Henrissat B."/>
            <person name="Grigoriev I.V."/>
            <person name="Hibbett D.S."/>
            <person name="Martin F."/>
        </authorList>
    </citation>
    <scope>NUCLEOTIDE SEQUENCE [LARGE SCALE GENOMIC DNA]</scope>
    <source>
        <strain evidence="2">LaAM-08-1</strain>
    </source>
</reference>
<evidence type="ECO:0000313" key="2">
    <source>
        <dbReference type="Proteomes" id="UP000054477"/>
    </source>
</evidence>
<proteinExistence type="predicted"/>
<dbReference type="Proteomes" id="UP000054477">
    <property type="component" value="Unassembled WGS sequence"/>
</dbReference>
<dbReference type="HOGENOM" id="CLU_2904551_0_0_1"/>
<dbReference type="AlphaFoldDB" id="A0A0C9WRB9"/>
<evidence type="ECO:0000313" key="1">
    <source>
        <dbReference type="EMBL" id="KIK01055.1"/>
    </source>
</evidence>
<keyword evidence="2" id="KW-1185">Reference proteome</keyword>